<dbReference type="Gene3D" id="3.30.1360.70">
    <property type="entry name" value="Arginyl tRNA synthetase N-terminal domain"/>
    <property type="match status" value="1"/>
</dbReference>
<keyword evidence="5 8" id="KW-0648">Protein biosynthesis</keyword>
<keyword evidence="8" id="KW-0963">Cytoplasm</keyword>
<evidence type="ECO:0000259" key="11">
    <source>
        <dbReference type="SMART" id="SM01016"/>
    </source>
</evidence>
<dbReference type="EMBL" id="NATQ01000008">
    <property type="protein sequence ID" value="OQX91189.1"/>
    <property type="molecule type" value="Genomic_DNA"/>
</dbReference>
<dbReference type="SMART" id="SM01016">
    <property type="entry name" value="Arg_tRNA_synt_N"/>
    <property type="match status" value="1"/>
</dbReference>
<dbReference type="InterPro" id="IPR009080">
    <property type="entry name" value="tRNAsynth_Ia_anticodon-bd"/>
</dbReference>
<dbReference type="Proteomes" id="UP000192611">
    <property type="component" value="Unassembled WGS sequence"/>
</dbReference>
<dbReference type="Pfam" id="PF00750">
    <property type="entry name" value="tRNA-synt_1d"/>
    <property type="match status" value="1"/>
</dbReference>
<dbReference type="InterPro" id="IPR005148">
    <property type="entry name" value="Arg-tRNA-synth_N"/>
</dbReference>
<evidence type="ECO:0000256" key="6">
    <source>
        <dbReference type="ARBA" id="ARBA00023146"/>
    </source>
</evidence>
<dbReference type="SUPFAM" id="SSF47323">
    <property type="entry name" value="Anticodon-binding domain of a subclass of class I aminoacyl-tRNA synthetases"/>
    <property type="match status" value="1"/>
</dbReference>
<evidence type="ECO:0000256" key="3">
    <source>
        <dbReference type="ARBA" id="ARBA00022741"/>
    </source>
</evidence>
<evidence type="ECO:0000256" key="9">
    <source>
        <dbReference type="RuleBase" id="RU363038"/>
    </source>
</evidence>
<dbReference type="InterPro" id="IPR014729">
    <property type="entry name" value="Rossmann-like_a/b/a_fold"/>
</dbReference>
<dbReference type="Pfam" id="PF05746">
    <property type="entry name" value="DALR_1"/>
    <property type="match status" value="1"/>
</dbReference>
<comment type="similarity">
    <text evidence="1 8 9">Belongs to the class-I aminoacyl-tRNA synthetase family.</text>
</comment>
<evidence type="ECO:0000256" key="7">
    <source>
        <dbReference type="ARBA" id="ARBA00049339"/>
    </source>
</evidence>
<dbReference type="EC" id="6.1.1.19" evidence="8"/>
<evidence type="ECO:0000256" key="1">
    <source>
        <dbReference type="ARBA" id="ARBA00005594"/>
    </source>
</evidence>
<feature type="domain" description="DALR anticodon binding" evidence="10">
    <location>
        <begin position="440"/>
        <end position="559"/>
    </location>
</feature>
<dbReference type="SMART" id="SM00836">
    <property type="entry name" value="DALR_1"/>
    <property type="match status" value="1"/>
</dbReference>
<dbReference type="SUPFAM" id="SSF55190">
    <property type="entry name" value="Arginyl-tRNA synthetase (ArgRS), N-terminal 'additional' domain"/>
    <property type="match status" value="1"/>
</dbReference>
<dbReference type="InterPro" id="IPR035684">
    <property type="entry name" value="ArgRS_core"/>
</dbReference>
<comment type="catalytic activity">
    <reaction evidence="7 8">
        <text>tRNA(Arg) + L-arginine + ATP = L-arginyl-tRNA(Arg) + AMP + diphosphate</text>
        <dbReference type="Rhea" id="RHEA:20301"/>
        <dbReference type="Rhea" id="RHEA-COMP:9658"/>
        <dbReference type="Rhea" id="RHEA-COMP:9673"/>
        <dbReference type="ChEBI" id="CHEBI:30616"/>
        <dbReference type="ChEBI" id="CHEBI:32682"/>
        <dbReference type="ChEBI" id="CHEBI:33019"/>
        <dbReference type="ChEBI" id="CHEBI:78442"/>
        <dbReference type="ChEBI" id="CHEBI:78513"/>
        <dbReference type="ChEBI" id="CHEBI:456215"/>
        <dbReference type="EC" id="6.1.1.19"/>
    </reaction>
</comment>
<keyword evidence="2 8" id="KW-0436">Ligase</keyword>
<evidence type="ECO:0000259" key="10">
    <source>
        <dbReference type="SMART" id="SM00836"/>
    </source>
</evidence>
<dbReference type="GO" id="GO:0006420">
    <property type="term" value="P:arginyl-tRNA aminoacylation"/>
    <property type="evidence" value="ECO:0007669"/>
    <property type="project" value="UniProtKB-UniRule"/>
</dbReference>
<dbReference type="InterPro" id="IPR036695">
    <property type="entry name" value="Arg-tRNA-synth_N_sf"/>
</dbReference>
<proteinExistence type="inferred from homology"/>
<dbReference type="PANTHER" id="PTHR11956:SF5">
    <property type="entry name" value="ARGININE--TRNA LIGASE, CYTOPLASMIC"/>
    <property type="match status" value="1"/>
</dbReference>
<evidence type="ECO:0000313" key="13">
    <source>
        <dbReference type="Proteomes" id="UP000192611"/>
    </source>
</evidence>
<evidence type="ECO:0000256" key="8">
    <source>
        <dbReference type="HAMAP-Rule" id="MF_00123"/>
    </source>
</evidence>
<dbReference type="AlphaFoldDB" id="A0A1W9S2Y7"/>
<dbReference type="InterPro" id="IPR008909">
    <property type="entry name" value="DALR_anticod-bd"/>
</dbReference>
<evidence type="ECO:0000256" key="5">
    <source>
        <dbReference type="ARBA" id="ARBA00022917"/>
    </source>
</evidence>
<accession>A0A1W9S2Y7</accession>
<comment type="subcellular location">
    <subcellularLocation>
        <location evidence="8">Cytoplasm</location>
    </subcellularLocation>
</comment>
<keyword evidence="4 8" id="KW-0067">ATP-binding</keyword>
<dbReference type="HAMAP" id="MF_00123">
    <property type="entry name" value="Arg_tRNA_synth"/>
    <property type="match status" value="1"/>
</dbReference>
<comment type="subunit">
    <text evidence="8">Monomer.</text>
</comment>
<name>A0A1W9S2Y7_9BACT</name>
<evidence type="ECO:0000313" key="12">
    <source>
        <dbReference type="EMBL" id="OQX91189.1"/>
    </source>
</evidence>
<evidence type="ECO:0000256" key="2">
    <source>
        <dbReference type="ARBA" id="ARBA00022598"/>
    </source>
</evidence>
<evidence type="ECO:0000256" key="4">
    <source>
        <dbReference type="ARBA" id="ARBA00022840"/>
    </source>
</evidence>
<gene>
    <name evidence="8" type="primary">argS</name>
    <name evidence="12" type="ORF">B6D57_00695</name>
</gene>
<sequence>MQNLHTFKTVEQAINNAIIDHLKSRYEINDDDLNRIKRYTLVEIPSEKEYGDIAITVAMRLAKHLKEPPSKIAESIVKAVEGCGITFESVDIAEPGFVNLRLGWNILLDTLYEAINNREYSCWDILKKNDGAPLSIQVEFVSANPTGPLNIVNARASALGLALSNLLGKMGAEVEKEYFVNDRGRQIDLLAESILTAKKIEDGEDVRYPDEGYKGRYIEELASEMNKDLYRMGDIKGIGVWASEKIRKEQERVLRDFGVEFDRWYHQSYITDEEYNNVLNTLRDRNALYEADKAVWIKTSEYGDVQDWVLITSDGRYTYHLADLAYHINKYRRRYDRVINILGPDHHAHMAMMLAGVKALGIPEGWLEIIIAQQVNIVEKGKRLKMGKRLGRYITMEELMKEVSPDVCKFFFLDRAPSAHIDFDFEVAKKTSLENPVFYIQYAYARIESLRREATRAGILIPDNLQVNMGLYGEEEKEIAREVFYYPQVVKMSAMGRKTQLLTCYLHNLAGKFHRYYTRNRILGVDRDLSYARQLLSFSVASVIRDGLNVLGISAPERM</sequence>
<organism evidence="12 13">
    <name type="scientific">Candidatus Coatesbacteria bacterium 4484_99</name>
    <dbReference type="NCBI Taxonomy" id="1970774"/>
    <lineage>
        <taxon>Bacteria</taxon>
        <taxon>Candidatus Coatesiibacteriota</taxon>
    </lineage>
</organism>
<reference evidence="13" key="1">
    <citation type="submission" date="2017-03" db="EMBL/GenBank/DDBJ databases">
        <title>Novel pathways for hydrocarbon cycling and metabolic interdependencies in hydrothermal sediment communities.</title>
        <authorList>
            <person name="Dombrowski N."/>
            <person name="Seitz K."/>
            <person name="Teske A."/>
            <person name="Baker B."/>
        </authorList>
    </citation>
    <scope>NUCLEOTIDE SEQUENCE [LARGE SCALE GENOMIC DNA]</scope>
</reference>
<feature type="short sequence motif" description="'HIGH' region" evidence="8">
    <location>
        <begin position="143"/>
        <end position="153"/>
    </location>
</feature>
<dbReference type="SUPFAM" id="SSF52374">
    <property type="entry name" value="Nucleotidylyl transferase"/>
    <property type="match status" value="1"/>
</dbReference>
<keyword evidence="3 8" id="KW-0547">Nucleotide-binding</keyword>
<dbReference type="InterPro" id="IPR001278">
    <property type="entry name" value="Arg-tRNA-ligase"/>
</dbReference>
<keyword evidence="6 8" id="KW-0030">Aminoacyl-tRNA synthetase</keyword>
<dbReference type="NCBIfam" id="TIGR00456">
    <property type="entry name" value="argS"/>
    <property type="match status" value="1"/>
</dbReference>
<dbReference type="PANTHER" id="PTHR11956">
    <property type="entry name" value="ARGINYL-TRNA SYNTHETASE"/>
    <property type="match status" value="1"/>
</dbReference>
<dbReference type="Gene3D" id="3.40.50.620">
    <property type="entry name" value="HUPs"/>
    <property type="match status" value="1"/>
</dbReference>
<dbReference type="PRINTS" id="PR01038">
    <property type="entry name" value="TRNASYNTHARG"/>
</dbReference>
<comment type="caution">
    <text evidence="12">The sequence shown here is derived from an EMBL/GenBank/DDBJ whole genome shotgun (WGS) entry which is preliminary data.</text>
</comment>
<protein>
    <recommendedName>
        <fullName evidence="8">Arginine--tRNA ligase</fullName>
        <ecNumber evidence="8">6.1.1.19</ecNumber>
    </recommendedName>
    <alternativeName>
        <fullName evidence="8">Arginyl-tRNA synthetase</fullName>
        <shortName evidence="8">ArgRS</shortName>
    </alternativeName>
</protein>
<dbReference type="GO" id="GO:0005737">
    <property type="term" value="C:cytoplasm"/>
    <property type="evidence" value="ECO:0007669"/>
    <property type="project" value="UniProtKB-SubCell"/>
</dbReference>
<dbReference type="GO" id="GO:0005524">
    <property type="term" value="F:ATP binding"/>
    <property type="evidence" value="ECO:0007669"/>
    <property type="project" value="UniProtKB-UniRule"/>
</dbReference>
<dbReference type="GO" id="GO:0004814">
    <property type="term" value="F:arginine-tRNA ligase activity"/>
    <property type="evidence" value="ECO:0007669"/>
    <property type="project" value="UniProtKB-UniRule"/>
</dbReference>
<feature type="domain" description="Arginyl tRNA synthetase N-terminal" evidence="11">
    <location>
        <begin position="12"/>
        <end position="102"/>
    </location>
</feature>
<dbReference type="Gene3D" id="1.10.730.10">
    <property type="entry name" value="Isoleucyl-tRNA Synthetase, Domain 1"/>
    <property type="match status" value="1"/>
</dbReference>
<dbReference type="Pfam" id="PF03485">
    <property type="entry name" value="Arg_tRNA_synt_N"/>
    <property type="match status" value="1"/>
</dbReference>